<reference evidence="7" key="1">
    <citation type="submission" date="2019-04" db="EMBL/GenBank/DDBJ databases">
        <title>Sequencing of skin fungus with MAO and IRED activity.</title>
        <authorList>
            <person name="Marsaioli A.J."/>
            <person name="Bonatto J.M.C."/>
            <person name="Reis Junior O."/>
        </authorList>
    </citation>
    <scope>NUCLEOTIDE SEQUENCE</scope>
    <source>
        <strain evidence="7">30M1</strain>
    </source>
</reference>
<dbReference type="Gene3D" id="3.90.180.10">
    <property type="entry name" value="Medium-chain alcohol dehydrogenases, catalytic domain"/>
    <property type="match status" value="1"/>
</dbReference>
<evidence type="ECO:0000313" key="7">
    <source>
        <dbReference type="EMBL" id="KAF2998174.1"/>
    </source>
</evidence>
<name>A0A9P4T9E8_CURKU</name>
<keyword evidence="4" id="KW-0560">Oxidoreductase</keyword>
<dbReference type="Gene3D" id="3.40.50.2020">
    <property type="match status" value="1"/>
</dbReference>
<dbReference type="PROSITE" id="PS00065">
    <property type="entry name" value="D_2_HYDROXYACID_DH_1"/>
    <property type="match status" value="1"/>
</dbReference>
<evidence type="ECO:0000256" key="4">
    <source>
        <dbReference type="ARBA" id="ARBA00023002"/>
    </source>
</evidence>
<dbReference type="PROSITE" id="PS00059">
    <property type="entry name" value="ADH_ZINC"/>
    <property type="match status" value="1"/>
</dbReference>
<dbReference type="InterPro" id="IPR036291">
    <property type="entry name" value="NAD(P)-bd_dom_sf"/>
</dbReference>
<keyword evidence="2 5" id="KW-0479">Metal-binding</keyword>
<dbReference type="OrthoDB" id="5416609at2759"/>
<protein>
    <recommendedName>
        <fullName evidence="6">Enoyl reductase (ER) domain-containing protein</fullName>
    </recommendedName>
</protein>
<dbReference type="InterPro" id="IPR000836">
    <property type="entry name" value="PRTase_dom"/>
</dbReference>
<keyword evidence="8" id="KW-1185">Reference proteome</keyword>
<dbReference type="InterPro" id="IPR013149">
    <property type="entry name" value="ADH-like_C"/>
</dbReference>
<dbReference type="Pfam" id="PF00107">
    <property type="entry name" value="ADH_zinc_N"/>
    <property type="match status" value="1"/>
</dbReference>
<dbReference type="Pfam" id="PF08240">
    <property type="entry name" value="ADH_N"/>
    <property type="match status" value="1"/>
</dbReference>
<dbReference type="GO" id="GO:0016616">
    <property type="term" value="F:oxidoreductase activity, acting on the CH-OH group of donors, NAD or NADP as acceptor"/>
    <property type="evidence" value="ECO:0007669"/>
    <property type="project" value="InterPro"/>
</dbReference>
<dbReference type="SMART" id="SM00829">
    <property type="entry name" value="PKS_ER"/>
    <property type="match status" value="1"/>
</dbReference>
<accession>A0A9P4T9E8</accession>
<organism evidence="7 8">
    <name type="scientific">Curvularia kusanoi</name>
    <name type="common">Cochliobolus kusanoi</name>
    <dbReference type="NCBI Taxonomy" id="90978"/>
    <lineage>
        <taxon>Eukaryota</taxon>
        <taxon>Fungi</taxon>
        <taxon>Dikarya</taxon>
        <taxon>Ascomycota</taxon>
        <taxon>Pezizomycotina</taxon>
        <taxon>Dothideomycetes</taxon>
        <taxon>Pleosporomycetidae</taxon>
        <taxon>Pleosporales</taxon>
        <taxon>Pleosporineae</taxon>
        <taxon>Pleosporaceae</taxon>
        <taxon>Curvularia</taxon>
    </lineage>
</organism>
<dbReference type="InterPro" id="IPR013154">
    <property type="entry name" value="ADH-like_N"/>
</dbReference>
<dbReference type="Pfam" id="PF14681">
    <property type="entry name" value="UPRTase"/>
    <property type="match status" value="1"/>
</dbReference>
<evidence type="ECO:0000256" key="1">
    <source>
        <dbReference type="ARBA" id="ARBA00001947"/>
    </source>
</evidence>
<dbReference type="InterPro" id="IPR020843">
    <property type="entry name" value="ER"/>
</dbReference>
<comment type="similarity">
    <text evidence="5">Belongs to the zinc-containing alcohol dehydrogenase family.</text>
</comment>
<dbReference type="EMBL" id="SWKU01000020">
    <property type="protein sequence ID" value="KAF2998174.1"/>
    <property type="molecule type" value="Genomic_DNA"/>
</dbReference>
<dbReference type="SUPFAM" id="SSF53271">
    <property type="entry name" value="PRTase-like"/>
    <property type="match status" value="1"/>
</dbReference>
<dbReference type="InterPro" id="IPR027417">
    <property type="entry name" value="P-loop_NTPase"/>
</dbReference>
<dbReference type="SUPFAM" id="SSF52540">
    <property type="entry name" value="P-loop containing nucleoside triphosphate hydrolases"/>
    <property type="match status" value="1"/>
</dbReference>
<evidence type="ECO:0000259" key="6">
    <source>
        <dbReference type="SMART" id="SM00829"/>
    </source>
</evidence>
<dbReference type="Gene3D" id="3.40.50.720">
    <property type="entry name" value="NAD(P)-binding Rossmann-like Domain"/>
    <property type="match status" value="1"/>
</dbReference>
<dbReference type="SUPFAM" id="SSF51735">
    <property type="entry name" value="NAD(P)-binding Rossmann-fold domains"/>
    <property type="match status" value="1"/>
</dbReference>
<evidence type="ECO:0000256" key="3">
    <source>
        <dbReference type="ARBA" id="ARBA00022833"/>
    </source>
</evidence>
<gene>
    <name evidence="7" type="ORF">E8E13_003471</name>
</gene>
<dbReference type="InterPro" id="IPR029057">
    <property type="entry name" value="PRTase-like"/>
</dbReference>
<dbReference type="GO" id="GO:0008270">
    <property type="term" value="F:zinc ion binding"/>
    <property type="evidence" value="ECO:0007669"/>
    <property type="project" value="InterPro"/>
</dbReference>
<comment type="caution">
    <text evidence="7">The sequence shown here is derived from an EMBL/GenBank/DDBJ whole genome shotgun (WGS) entry which is preliminary data.</text>
</comment>
<dbReference type="PANTHER" id="PTHR42683">
    <property type="entry name" value="ALDEHYDE REDUCTASE"/>
    <property type="match status" value="1"/>
</dbReference>
<evidence type="ECO:0000256" key="2">
    <source>
        <dbReference type="ARBA" id="ARBA00022723"/>
    </source>
</evidence>
<dbReference type="Gene3D" id="3.40.50.300">
    <property type="entry name" value="P-loop containing nucleotide triphosphate hydrolases"/>
    <property type="match status" value="1"/>
</dbReference>
<dbReference type="Pfam" id="PF12710">
    <property type="entry name" value="HAD"/>
    <property type="match status" value="1"/>
</dbReference>
<dbReference type="CDD" id="cd06223">
    <property type="entry name" value="PRTases_typeI"/>
    <property type="match status" value="1"/>
</dbReference>
<proteinExistence type="inferred from homology"/>
<dbReference type="Proteomes" id="UP000801428">
    <property type="component" value="Unassembled WGS sequence"/>
</dbReference>
<dbReference type="FunFam" id="3.90.180.10:FF:000022">
    <property type="entry name" value="NADP-dependent alcohol dehydrogenase"/>
    <property type="match status" value="1"/>
</dbReference>
<dbReference type="Gene3D" id="3.40.50.1000">
    <property type="entry name" value="HAD superfamily/HAD-like"/>
    <property type="match status" value="1"/>
</dbReference>
<dbReference type="SUPFAM" id="SSF50129">
    <property type="entry name" value="GroES-like"/>
    <property type="match status" value="1"/>
</dbReference>
<feature type="domain" description="Enoyl reductase (ER)" evidence="6">
    <location>
        <begin position="9"/>
        <end position="328"/>
    </location>
</feature>
<evidence type="ECO:0000313" key="8">
    <source>
        <dbReference type="Proteomes" id="UP000801428"/>
    </source>
</evidence>
<dbReference type="InterPro" id="IPR036412">
    <property type="entry name" value="HAD-like_sf"/>
</dbReference>
<dbReference type="AlphaFoldDB" id="A0A9P4T9E8"/>
<keyword evidence="3 5" id="KW-0862">Zinc</keyword>
<dbReference type="InterPro" id="IPR002328">
    <property type="entry name" value="ADH_Zn_CS"/>
</dbReference>
<dbReference type="CDD" id="cd05283">
    <property type="entry name" value="CAD1"/>
    <property type="match status" value="1"/>
</dbReference>
<dbReference type="InterPro" id="IPR029752">
    <property type="entry name" value="D-isomer_DH_CS1"/>
</dbReference>
<dbReference type="InterPro" id="IPR047109">
    <property type="entry name" value="CAD-like"/>
</dbReference>
<evidence type="ECO:0000256" key="5">
    <source>
        <dbReference type="RuleBase" id="RU361277"/>
    </source>
</evidence>
<dbReference type="FunFam" id="3.40.50.720:FF:000022">
    <property type="entry name" value="Cinnamyl alcohol dehydrogenase"/>
    <property type="match status" value="1"/>
</dbReference>
<comment type="cofactor">
    <cofactor evidence="1 5">
        <name>Zn(2+)</name>
        <dbReference type="ChEBI" id="CHEBI:29105"/>
    </cofactor>
</comment>
<dbReference type="InterPro" id="IPR011032">
    <property type="entry name" value="GroES-like_sf"/>
</dbReference>
<dbReference type="InterPro" id="IPR023214">
    <property type="entry name" value="HAD_sf"/>
</dbReference>
<sequence>MPSFTVFKGSKEGKIVKSETKRGDLQNDQVLVKVTASGLCGTDEHYKHADMALGHEGAGVVEETGPGVKNLKKGDRVGWGYLHDSCGGCEYCLTGRETYCEQRAMYGYADLDQGSFASHAVWREAYLFKIPEKLSDSDAAPLMCGGATVFNALYTYGVKPTDRVGVIGVGGLGHLAIQFAAKMGCDVVVFSGTESKKDEAMKLGAKEFVAMKGKDKVEIGRKVDALVVTTSANPDWNLLLPIMAPTGKIFPLSVDDGDFKIPQMGLIAGGLTVQGSVVAARSVHRHMLEFAALHDIKPIVMEFPLTEEGITDAMSTLRDGKMRYRGVLKPQPLLIGLYGISGSGKSYLLDQLRQTEVAKYLDFVDGSCLINDRFGLAKLKISSPEEQGNMRIELMSELAKERQKLGKGVVVAGHLLLPDESNTKLCNVGTEADWNAEQTNLKKVGSTLDTIMAQHDAIPETMLVSDADKTLAPQDASILFCALVKGHDGIPEDALSMILKQQGYSYESFQQVALFYKKFSKDEFNSNCNLVASRIGLYPEISALLARIATDPETGAVIVTCGLRKVWETVVRISGLTRVKVIGGGNLDNELVITDSIKGHIVASLRERNIRVVAFGDSPVDVHMLRNANEAYVVVGEEQVRSASMDQKLIEMITDGYSPKQLLFPDTVRPRLTEAKLPIVKLGKATLNNIFKRRFIHVSDRASAKLLATTMRDAAISGHDLRKAHAKTGYYLANEFLGEVLGLETYEIDYVQGSKTDGHRFRNEEKTLIVPLMRGGEPMAFGVSKALKLASFVHSKQFADIDLQHLHVKETIILVDSVINSGKSIMEYLVPLRERCPKVKVVVIAGVVQAEAISRIDDGTLGQALRRDPDLTVVALRRSGNKYSGRGTTDTGHRLFNTTYMP</sequence>
<dbReference type="SUPFAM" id="SSF56784">
    <property type="entry name" value="HAD-like"/>
    <property type="match status" value="1"/>
</dbReference>